<dbReference type="InterPro" id="IPR004843">
    <property type="entry name" value="Calcineurin-like_PHP"/>
</dbReference>
<evidence type="ECO:0000313" key="2">
    <source>
        <dbReference type="EMBL" id="MFD0959982.1"/>
    </source>
</evidence>
<dbReference type="InterPro" id="IPR051918">
    <property type="entry name" value="STPP_CPPED1"/>
</dbReference>
<dbReference type="InterPro" id="IPR029052">
    <property type="entry name" value="Metallo-depent_PP-like"/>
</dbReference>
<feature type="domain" description="Calcineurin-like phosphoesterase" evidence="1">
    <location>
        <begin position="7"/>
        <end position="221"/>
    </location>
</feature>
<dbReference type="SUPFAM" id="SSF56300">
    <property type="entry name" value="Metallo-dependent phosphatases"/>
    <property type="match status" value="1"/>
</dbReference>
<dbReference type="PANTHER" id="PTHR43143:SF5">
    <property type="entry name" value="SECRETED PROTEIN"/>
    <property type="match status" value="1"/>
</dbReference>
<sequence>MTIAMVIIPDTQIVAWQHPEVLRQMAQWIVEHREDYRIEMVLHLGDVVHHGANDERQFQDAKAALDKIDEAGVPMLIVPGNHDYDNLVNEDRSLDMFRHYFGVSRLAGREWLRGLYEQGRPENAYAVIQSNGLQLLFIALEFGPRDEVLAWADDLLATYEDHHAIIVTHCYLYLDATPSKPGDEYNPRDYAGAEGANDGEEMWEKCFRKHRNIIAIYSGHQIPYSISYSVAIGDHGNPVFQSFQNWQSADQGGSGRFRLVTIDDQAGVLKHTVINPMLNGAEAGDGHEVEFCFRETDRSRLEQVKYSPL</sequence>
<organism evidence="2 3">
    <name type="scientific">Paenibacillus chungangensis</name>
    <dbReference type="NCBI Taxonomy" id="696535"/>
    <lineage>
        <taxon>Bacteria</taxon>
        <taxon>Bacillati</taxon>
        <taxon>Bacillota</taxon>
        <taxon>Bacilli</taxon>
        <taxon>Bacillales</taxon>
        <taxon>Paenibacillaceae</taxon>
        <taxon>Paenibacillus</taxon>
    </lineage>
</organism>
<keyword evidence="3" id="KW-1185">Reference proteome</keyword>
<gene>
    <name evidence="2" type="ORF">ACFQ2I_11310</name>
</gene>
<dbReference type="RefSeq" id="WP_377564300.1">
    <property type="nucleotide sequence ID" value="NZ_JBHTJZ010000012.1"/>
</dbReference>
<dbReference type="Gene3D" id="3.60.21.10">
    <property type="match status" value="1"/>
</dbReference>
<evidence type="ECO:0000259" key="1">
    <source>
        <dbReference type="Pfam" id="PF00149"/>
    </source>
</evidence>
<dbReference type="Pfam" id="PF00149">
    <property type="entry name" value="Metallophos"/>
    <property type="match status" value="1"/>
</dbReference>
<protein>
    <submittedName>
        <fullName evidence="2">Metallophosphoesterase</fullName>
    </submittedName>
</protein>
<accession>A0ABW3HQZ4</accession>
<dbReference type="Proteomes" id="UP001596989">
    <property type="component" value="Unassembled WGS sequence"/>
</dbReference>
<proteinExistence type="predicted"/>
<evidence type="ECO:0000313" key="3">
    <source>
        <dbReference type="Proteomes" id="UP001596989"/>
    </source>
</evidence>
<comment type="caution">
    <text evidence="2">The sequence shown here is derived from an EMBL/GenBank/DDBJ whole genome shotgun (WGS) entry which is preliminary data.</text>
</comment>
<reference evidence="3" key="1">
    <citation type="journal article" date="2019" name="Int. J. Syst. Evol. Microbiol.">
        <title>The Global Catalogue of Microorganisms (GCM) 10K type strain sequencing project: providing services to taxonomists for standard genome sequencing and annotation.</title>
        <authorList>
            <consortium name="The Broad Institute Genomics Platform"/>
            <consortium name="The Broad Institute Genome Sequencing Center for Infectious Disease"/>
            <person name="Wu L."/>
            <person name="Ma J."/>
        </authorList>
    </citation>
    <scope>NUCLEOTIDE SEQUENCE [LARGE SCALE GENOMIC DNA]</scope>
    <source>
        <strain evidence="3">CCUG 59129</strain>
    </source>
</reference>
<dbReference type="EMBL" id="JBHTJZ010000012">
    <property type="protein sequence ID" value="MFD0959982.1"/>
    <property type="molecule type" value="Genomic_DNA"/>
</dbReference>
<name>A0ABW3HQZ4_9BACL</name>
<dbReference type="PANTHER" id="PTHR43143">
    <property type="entry name" value="METALLOPHOSPHOESTERASE, CALCINEURIN SUPERFAMILY"/>
    <property type="match status" value="1"/>
</dbReference>